<evidence type="ECO:0000313" key="6">
    <source>
        <dbReference type="Proteomes" id="UP001320119"/>
    </source>
</evidence>
<organism evidence="5 6">
    <name type="scientific">Marinagarivorans cellulosilyticus</name>
    <dbReference type="NCBI Taxonomy" id="2721545"/>
    <lineage>
        <taxon>Bacteria</taxon>
        <taxon>Pseudomonadati</taxon>
        <taxon>Pseudomonadota</taxon>
        <taxon>Gammaproteobacteria</taxon>
        <taxon>Cellvibrionales</taxon>
        <taxon>Cellvibrionaceae</taxon>
        <taxon>Marinagarivorans</taxon>
    </lineage>
</organism>
<dbReference type="KEGG" id="marq:MARGE09_P1556"/>
<evidence type="ECO:0000256" key="2">
    <source>
        <dbReference type="SAM" id="SignalP"/>
    </source>
</evidence>
<dbReference type="RefSeq" id="WP_236986828.1">
    <property type="nucleotide sequence ID" value="NZ_AP023086.1"/>
</dbReference>
<evidence type="ECO:0000259" key="4">
    <source>
        <dbReference type="Pfam" id="PF21027"/>
    </source>
</evidence>
<dbReference type="Pfam" id="PF21027">
    <property type="entry name" value="Sde0182_C"/>
    <property type="match status" value="1"/>
</dbReference>
<evidence type="ECO:0000256" key="1">
    <source>
        <dbReference type="SAM" id="MobiDB-lite"/>
    </source>
</evidence>
<name>A0AAN1WGY9_9GAMM</name>
<accession>A0AAN1WGY9</accession>
<feature type="region of interest" description="Disordered" evidence="1">
    <location>
        <begin position="36"/>
        <end position="61"/>
    </location>
</feature>
<dbReference type="EMBL" id="AP023086">
    <property type="protein sequence ID" value="BCD97355.1"/>
    <property type="molecule type" value="Genomic_DNA"/>
</dbReference>
<dbReference type="Pfam" id="PF07632">
    <property type="entry name" value="Sde182_NH-like"/>
    <property type="match status" value="1"/>
</dbReference>
<dbReference type="SUPFAM" id="SSF53590">
    <property type="entry name" value="Nucleoside hydrolase"/>
    <property type="match status" value="1"/>
</dbReference>
<dbReference type="Proteomes" id="UP001320119">
    <property type="component" value="Chromosome"/>
</dbReference>
<reference evidence="5 6" key="1">
    <citation type="journal article" date="2022" name="IScience">
        <title>An ultrasensitive nanofiber-based assay for enzymatic hydrolysis and deep-sea microbial degradation of cellulose.</title>
        <authorList>
            <person name="Tsudome M."/>
            <person name="Tachioka M."/>
            <person name="Miyazaki M."/>
            <person name="Uchimura K."/>
            <person name="Tsuda M."/>
            <person name="Takaki Y."/>
            <person name="Deguchi S."/>
        </authorList>
    </citation>
    <scope>NUCLEOTIDE SEQUENCE [LARGE SCALE GENOMIC DNA]</scope>
    <source>
        <strain evidence="5 6">GE09</strain>
    </source>
</reference>
<feature type="domain" description="Cellulose-binding Sde182 C-terminal" evidence="4">
    <location>
        <begin position="393"/>
        <end position="472"/>
    </location>
</feature>
<dbReference type="InterPro" id="IPR011483">
    <property type="entry name" value="Sde182_NH-like"/>
</dbReference>
<feature type="domain" description="Cellulose-binding Sde182 nucleoside hydrolase-like" evidence="3">
    <location>
        <begin position="62"/>
        <end position="305"/>
    </location>
</feature>
<dbReference type="Gene3D" id="3.90.245.10">
    <property type="entry name" value="Ribonucleoside hydrolase-like"/>
    <property type="match status" value="1"/>
</dbReference>
<dbReference type="Gene3D" id="2.60.40.10">
    <property type="entry name" value="Immunoglobulins"/>
    <property type="match status" value="1"/>
</dbReference>
<proteinExistence type="predicted"/>
<evidence type="ECO:0000259" key="3">
    <source>
        <dbReference type="Pfam" id="PF07632"/>
    </source>
</evidence>
<dbReference type="InterPro" id="IPR013783">
    <property type="entry name" value="Ig-like_fold"/>
</dbReference>
<feature type="signal peptide" evidence="2">
    <location>
        <begin position="1"/>
        <end position="30"/>
    </location>
</feature>
<evidence type="ECO:0008006" key="7">
    <source>
        <dbReference type="Google" id="ProtNLM"/>
    </source>
</evidence>
<dbReference type="InterPro" id="IPR036452">
    <property type="entry name" value="Ribo_hydro-like"/>
</dbReference>
<evidence type="ECO:0000313" key="5">
    <source>
        <dbReference type="EMBL" id="BCD97355.1"/>
    </source>
</evidence>
<feature type="chain" id="PRO_5043005225" description="DUF1593 domain-containing protein" evidence="2">
    <location>
        <begin position="31"/>
        <end position="473"/>
    </location>
</feature>
<keyword evidence="6" id="KW-1185">Reference proteome</keyword>
<gene>
    <name evidence="5" type="ORF">MARGE09_P1556</name>
</gene>
<sequence length="473" mass="52308">MLNTTNTSLLSLIKPSIMVSLFTASLGACSAMQTTTNASAEHTPSANITTTKSSQNYNSKPRIINTTDLGADPDDEQSMVRQLVMANEFDIEGLIVSTGCWKKSQSDTRMLDKIVDAYGQVLPNLQKHAEGFPSHAYLKSISVMGQTGYGMDDVGEGKDSPGSELIIKAVDKDDPRPVWATCWGGCNTIAQAVWKVQNTRTEAELNKFLSKLRVYDVLGQDNAGTWLAKTFPNLFYIRATKVYDWQHDKNNPWWQTHVQSHGPLGAVFPSAIYSPEGDTPAFLYLVPNGLNDPEMVGHGSWGGRFDTQKQIGIRGMRCMEGEDAKYDPYLMYGNYSNSGARKWADGYNNDFEARMDWSINSDYANANHPPIAVVNNSTSKQVLYINTHAGASVILNASGSSDPDDDNLNYHWEFYSDASSYKGSVKFSNNTSMKTSVQIPSDANGENIHVILTLKDSSTPNLYAYRRIIFNVQ</sequence>
<dbReference type="InterPro" id="IPR048527">
    <property type="entry name" value="Sde182_C"/>
</dbReference>
<protein>
    <recommendedName>
        <fullName evidence="7">DUF1593 domain-containing protein</fullName>
    </recommendedName>
</protein>
<dbReference type="AlphaFoldDB" id="A0AAN1WGY9"/>
<dbReference type="GO" id="GO:0016799">
    <property type="term" value="F:hydrolase activity, hydrolyzing N-glycosyl compounds"/>
    <property type="evidence" value="ECO:0007669"/>
    <property type="project" value="InterPro"/>
</dbReference>
<keyword evidence="2" id="KW-0732">Signal</keyword>